<feature type="non-terminal residue" evidence="1">
    <location>
        <position position="1"/>
    </location>
</feature>
<keyword evidence="2" id="KW-1185">Reference proteome</keyword>
<dbReference type="Proteomes" id="UP001516400">
    <property type="component" value="Unassembled WGS sequence"/>
</dbReference>
<gene>
    <name evidence="1" type="ORF">HHI36_002200</name>
</gene>
<dbReference type="EMBL" id="JABFTP020000185">
    <property type="protein sequence ID" value="KAL3287736.1"/>
    <property type="molecule type" value="Genomic_DNA"/>
</dbReference>
<comment type="caution">
    <text evidence="1">The sequence shown here is derived from an EMBL/GenBank/DDBJ whole genome shotgun (WGS) entry which is preliminary data.</text>
</comment>
<name>A0ABD2PAQ5_9CUCU</name>
<evidence type="ECO:0000313" key="2">
    <source>
        <dbReference type="Proteomes" id="UP001516400"/>
    </source>
</evidence>
<evidence type="ECO:0000313" key="1">
    <source>
        <dbReference type="EMBL" id="KAL3287736.1"/>
    </source>
</evidence>
<proteinExistence type="predicted"/>
<protein>
    <submittedName>
        <fullName evidence="1">Uncharacterized protein</fullName>
    </submittedName>
</protein>
<sequence>VEELDKKNSTLQDKVDLISKGDIESVCVEANERVTRSKNIMLLDINESKSSIVSERIKYDKDEVVNVLMSLCLDDKSSNVLNVLRLGKRDNSGPRHIKIITSSSEFVVDVLKKFKKVKNPGYRWYNDRTV</sequence>
<reference evidence="1 2" key="1">
    <citation type="journal article" date="2021" name="BMC Biol.">
        <title>Horizontally acquired antibacterial genes associated with adaptive radiation of ladybird beetles.</title>
        <authorList>
            <person name="Li H.S."/>
            <person name="Tang X.F."/>
            <person name="Huang Y.H."/>
            <person name="Xu Z.Y."/>
            <person name="Chen M.L."/>
            <person name="Du X.Y."/>
            <person name="Qiu B.Y."/>
            <person name="Chen P.T."/>
            <person name="Zhang W."/>
            <person name="Slipinski A."/>
            <person name="Escalona H.E."/>
            <person name="Waterhouse R.M."/>
            <person name="Zwick A."/>
            <person name="Pang H."/>
        </authorList>
    </citation>
    <scope>NUCLEOTIDE SEQUENCE [LARGE SCALE GENOMIC DNA]</scope>
    <source>
        <strain evidence="1">SYSU2018</strain>
    </source>
</reference>
<accession>A0ABD2PAQ5</accession>
<dbReference type="AlphaFoldDB" id="A0ABD2PAQ5"/>
<organism evidence="1 2">
    <name type="scientific">Cryptolaemus montrouzieri</name>
    <dbReference type="NCBI Taxonomy" id="559131"/>
    <lineage>
        <taxon>Eukaryota</taxon>
        <taxon>Metazoa</taxon>
        <taxon>Ecdysozoa</taxon>
        <taxon>Arthropoda</taxon>
        <taxon>Hexapoda</taxon>
        <taxon>Insecta</taxon>
        <taxon>Pterygota</taxon>
        <taxon>Neoptera</taxon>
        <taxon>Endopterygota</taxon>
        <taxon>Coleoptera</taxon>
        <taxon>Polyphaga</taxon>
        <taxon>Cucujiformia</taxon>
        <taxon>Coccinelloidea</taxon>
        <taxon>Coccinellidae</taxon>
        <taxon>Scymninae</taxon>
        <taxon>Scymnini</taxon>
        <taxon>Cryptolaemus</taxon>
    </lineage>
</organism>